<evidence type="ECO:0000313" key="7">
    <source>
        <dbReference type="Proteomes" id="UP000187408"/>
    </source>
</evidence>
<reference evidence="6 7" key="1">
    <citation type="submission" date="2016-10" db="EMBL/GenBank/DDBJ databases">
        <title>Genome sequence of a sulfur-reducing bacterium Desulfurobacterium indicum K6013.</title>
        <authorList>
            <person name="Cao J."/>
            <person name="Shao Z."/>
            <person name="Alain K."/>
            <person name="Jebbar M."/>
        </authorList>
    </citation>
    <scope>NUCLEOTIDE SEQUENCE [LARGE SCALE GENOMIC DNA]</scope>
    <source>
        <strain evidence="6 7">K6013</strain>
    </source>
</reference>
<dbReference type="PANTHER" id="PTHR34653:SF1">
    <property type="entry name" value="FLAGELLAR HOOK-BASAL BODY COMPLEX PROTEIN FLIE"/>
    <property type="match status" value="1"/>
</dbReference>
<dbReference type="STRING" id="1914305.BLW93_05640"/>
<comment type="similarity">
    <text evidence="2 4">Belongs to the FliE family.</text>
</comment>
<name>A0A1R1MKW7_9BACT</name>
<dbReference type="GO" id="GO:0005198">
    <property type="term" value="F:structural molecule activity"/>
    <property type="evidence" value="ECO:0007669"/>
    <property type="project" value="UniProtKB-UniRule"/>
</dbReference>
<organism evidence="6 7">
    <name type="scientific">Desulfurobacterium indicum</name>
    <dbReference type="NCBI Taxonomy" id="1914305"/>
    <lineage>
        <taxon>Bacteria</taxon>
        <taxon>Pseudomonadati</taxon>
        <taxon>Aquificota</taxon>
        <taxon>Aquificia</taxon>
        <taxon>Desulfurobacteriales</taxon>
        <taxon>Desulfurobacteriaceae</taxon>
        <taxon>Desulfurobacterium</taxon>
    </lineage>
</organism>
<accession>A0A1R1MKW7</accession>
<dbReference type="OrthoDB" id="9812413at2"/>
<dbReference type="RefSeq" id="WP_076713131.1">
    <property type="nucleotide sequence ID" value="NZ_MOEN01000019.1"/>
</dbReference>
<dbReference type="GO" id="GO:0003774">
    <property type="term" value="F:cytoskeletal motor activity"/>
    <property type="evidence" value="ECO:0007669"/>
    <property type="project" value="InterPro"/>
</dbReference>
<dbReference type="EMBL" id="MOEN01000019">
    <property type="protein sequence ID" value="OMH40350.1"/>
    <property type="molecule type" value="Genomic_DNA"/>
</dbReference>
<dbReference type="GO" id="GO:0071973">
    <property type="term" value="P:bacterial-type flagellum-dependent cell motility"/>
    <property type="evidence" value="ECO:0007669"/>
    <property type="project" value="InterPro"/>
</dbReference>
<protein>
    <recommendedName>
        <fullName evidence="4 5">Flagellar hook-basal body complex protein FliE</fullName>
    </recommendedName>
</protein>
<keyword evidence="7" id="KW-1185">Reference proteome</keyword>
<dbReference type="InterPro" id="IPR001624">
    <property type="entry name" value="FliE"/>
</dbReference>
<comment type="caution">
    <text evidence="6">The sequence shown here is derived from an EMBL/GenBank/DDBJ whole genome shotgun (WGS) entry which is preliminary data.</text>
</comment>
<evidence type="ECO:0000256" key="5">
    <source>
        <dbReference type="NCBIfam" id="TIGR00205"/>
    </source>
</evidence>
<keyword evidence="3 4" id="KW-0975">Bacterial flagellum</keyword>
<proteinExistence type="inferred from homology"/>
<gene>
    <name evidence="4" type="primary">fliE</name>
    <name evidence="6" type="ORF">BLW93_05640</name>
</gene>
<evidence type="ECO:0000313" key="6">
    <source>
        <dbReference type="EMBL" id="OMH40350.1"/>
    </source>
</evidence>
<keyword evidence="6" id="KW-0282">Flagellum</keyword>
<evidence type="ECO:0000256" key="3">
    <source>
        <dbReference type="ARBA" id="ARBA00023143"/>
    </source>
</evidence>
<dbReference type="HAMAP" id="MF_00724">
    <property type="entry name" value="FliE"/>
    <property type="match status" value="1"/>
</dbReference>
<dbReference type="Proteomes" id="UP000187408">
    <property type="component" value="Unassembled WGS sequence"/>
</dbReference>
<evidence type="ECO:0000256" key="1">
    <source>
        <dbReference type="ARBA" id="ARBA00004117"/>
    </source>
</evidence>
<dbReference type="AlphaFoldDB" id="A0A1R1MKW7"/>
<evidence type="ECO:0000256" key="4">
    <source>
        <dbReference type="HAMAP-Rule" id="MF_00724"/>
    </source>
</evidence>
<evidence type="ECO:0000256" key="2">
    <source>
        <dbReference type="ARBA" id="ARBA00009272"/>
    </source>
</evidence>
<keyword evidence="6" id="KW-0966">Cell projection</keyword>
<dbReference type="PRINTS" id="PR01006">
    <property type="entry name" value="FLGHOOKFLIE"/>
</dbReference>
<dbReference type="NCBIfam" id="TIGR00205">
    <property type="entry name" value="fliE"/>
    <property type="match status" value="1"/>
</dbReference>
<keyword evidence="6" id="KW-0969">Cilium</keyword>
<comment type="subcellular location">
    <subcellularLocation>
        <location evidence="1 4">Bacterial flagellum basal body</location>
    </subcellularLocation>
</comment>
<dbReference type="PANTHER" id="PTHR34653">
    <property type="match status" value="1"/>
</dbReference>
<dbReference type="GO" id="GO:0009425">
    <property type="term" value="C:bacterial-type flagellum basal body"/>
    <property type="evidence" value="ECO:0007669"/>
    <property type="project" value="UniProtKB-SubCell"/>
</dbReference>
<sequence>MKVNNDVSFNILSGLSDKKNSKKNGFEEIFENFIKDVNGDLNAASEAEKKLMDGNVQNFEELLYTISKSELSLRLLVEIKNKALESYQEIMRMQV</sequence>
<dbReference type="Pfam" id="PF02049">
    <property type="entry name" value="FliE"/>
    <property type="match status" value="1"/>
</dbReference>